<reference evidence="7" key="1">
    <citation type="submission" date="2020-08" db="EMBL/GenBank/DDBJ databases">
        <title>Complete genome sequence of Weissella confusa strain FS54 provides insights into metabolic potential.</title>
        <authorList>
            <person name="Fhoula I."/>
            <person name="Najjari A."/>
            <person name="Lekired A."/>
            <person name="Bessrour-Aouam N."/>
            <person name="Jaballah S."/>
            <person name="Klibi N."/>
            <person name="Ouzari H.-I."/>
        </authorList>
    </citation>
    <scope>NUCLEOTIDE SEQUENCE</scope>
    <source>
        <strain evidence="7">FS54</strain>
    </source>
</reference>
<feature type="active site" description="Nucleophile" evidence="4">
    <location>
        <position position="385"/>
    </location>
</feature>
<dbReference type="InterPro" id="IPR033132">
    <property type="entry name" value="GH_1_N_CS"/>
</dbReference>
<evidence type="ECO:0000313" key="8">
    <source>
        <dbReference type="Proteomes" id="UP000650485"/>
    </source>
</evidence>
<dbReference type="InterPro" id="IPR001360">
    <property type="entry name" value="Glyco_hydro_1"/>
</dbReference>
<evidence type="ECO:0000313" key="7">
    <source>
        <dbReference type="EMBL" id="MBC6499860.1"/>
    </source>
</evidence>
<evidence type="ECO:0000256" key="3">
    <source>
        <dbReference type="ARBA" id="ARBA00023295"/>
    </source>
</evidence>
<dbReference type="GO" id="GO:0016052">
    <property type="term" value="P:carbohydrate catabolic process"/>
    <property type="evidence" value="ECO:0007669"/>
    <property type="project" value="TreeGrafter"/>
</dbReference>
<sequence>MYKSTIPTGFPEGFLWGGATAANQYEGAWNEDGKGLSTAEVVKKAEKRTDMSLGNITLEDIEIAIADKTDENYPKRRGVDFYHRFEEDLALMGEMGAKAFRISLAWTRIFPNGDETEPNETGLAFYDKVFETMAKYDIEPVVTLSHYESPIHLTMTRNGWADRATIADFNRFTETVFHRYKGKVKYWLTFNEINTGSFGFHETGAVDTGLPYDEQLQIRYQALHHQFVASAIATKQVHEIDPEAKIGAMLARMQTYPATSNPADVQAAQVQDELNLFFTDVQVRGEYPEFMNRYFAERNVKIAMADDDEAILKAHPVDFLSFSYYMSTVTSAGDSEADALGNMAVGGRNPYLEASDWGWQIDPIGLRIALNEMWDRYRVPLFIVENGLGALDEIAADGGIHDTYRIDYLRKHIEQMREAIIDGVDLMGYTMWGIIDLVSFSTSEMSKRYGVVYVDQDDAGNGTLERRKKDSFEWYKKVIATNGDDLN</sequence>
<dbReference type="EMBL" id="JACSZT010000024">
    <property type="protein sequence ID" value="MBC6499860.1"/>
    <property type="molecule type" value="Genomic_DNA"/>
</dbReference>
<dbReference type="AlphaFoldDB" id="A0A3R5YQE7"/>
<dbReference type="InterPro" id="IPR018120">
    <property type="entry name" value="Glyco_hydro_1_AS"/>
</dbReference>
<dbReference type="PANTHER" id="PTHR10353">
    <property type="entry name" value="GLYCOSYL HYDROLASE"/>
    <property type="match status" value="1"/>
</dbReference>
<dbReference type="PRINTS" id="PR00131">
    <property type="entry name" value="GLHYDRLASE1"/>
</dbReference>
<dbReference type="GO" id="GO:0005829">
    <property type="term" value="C:cytosol"/>
    <property type="evidence" value="ECO:0007669"/>
    <property type="project" value="TreeGrafter"/>
</dbReference>
<name>A0A3R5YQE7_WEICO</name>
<dbReference type="SUPFAM" id="SSF51445">
    <property type="entry name" value="(Trans)glycosidases"/>
    <property type="match status" value="1"/>
</dbReference>
<gene>
    <name evidence="7" type="ORF">H7R52_19155</name>
</gene>
<comment type="caution">
    <text evidence="7">The sequence shown here is derived from an EMBL/GenBank/DDBJ whole genome shotgun (WGS) entry which is preliminary data.</text>
</comment>
<proteinExistence type="inferred from homology"/>
<protein>
    <submittedName>
        <fullName evidence="7">Family 1 glycosylhydrolase</fullName>
    </submittedName>
</protein>
<dbReference type="Pfam" id="PF00232">
    <property type="entry name" value="Glyco_hydro_1"/>
    <property type="match status" value="1"/>
</dbReference>
<organism evidence="7 8">
    <name type="scientific">Weissella confusa</name>
    <name type="common">Lactobacillus confusus</name>
    <dbReference type="NCBI Taxonomy" id="1583"/>
    <lineage>
        <taxon>Bacteria</taxon>
        <taxon>Bacillati</taxon>
        <taxon>Bacillota</taxon>
        <taxon>Bacilli</taxon>
        <taxon>Lactobacillales</taxon>
        <taxon>Lactobacillaceae</taxon>
        <taxon>Weissella</taxon>
    </lineage>
</organism>
<evidence type="ECO:0000256" key="1">
    <source>
        <dbReference type="ARBA" id="ARBA00010838"/>
    </source>
</evidence>
<dbReference type="Proteomes" id="UP000650485">
    <property type="component" value="Unassembled WGS sequence"/>
</dbReference>
<evidence type="ECO:0000256" key="2">
    <source>
        <dbReference type="ARBA" id="ARBA00022801"/>
    </source>
</evidence>
<dbReference type="GO" id="GO:0008422">
    <property type="term" value="F:beta-glucosidase activity"/>
    <property type="evidence" value="ECO:0007669"/>
    <property type="project" value="TreeGrafter"/>
</dbReference>
<dbReference type="PROSITE" id="PS00572">
    <property type="entry name" value="GLYCOSYL_HYDROL_F1_1"/>
    <property type="match status" value="1"/>
</dbReference>
<dbReference type="RefSeq" id="WP_118704727.1">
    <property type="nucleotide sequence ID" value="NZ_CABJBN010000018.1"/>
</dbReference>
<dbReference type="FunFam" id="3.20.20.80:FF:000004">
    <property type="entry name" value="Beta-glucosidase 6-phospho-beta-glucosidase"/>
    <property type="match status" value="1"/>
</dbReference>
<dbReference type="PANTHER" id="PTHR10353:SF122">
    <property type="entry name" value="6-PHOSPHO-BETA-GLUCOSIDASE ASCB-RELATED"/>
    <property type="match status" value="1"/>
</dbReference>
<keyword evidence="2 6" id="KW-0378">Hydrolase</keyword>
<keyword evidence="3 6" id="KW-0326">Glycosidase</keyword>
<dbReference type="PROSITE" id="PS00653">
    <property type="entry name" value="GLYCOSYL_HYDROL_F1_2"/>
    <property type="match status" value="1"/>
</dbReference>
<dbReference type="InterPro" id="IPR017853">
    <property type="entry name" value="GH"/>
</dbReference>
<evidence type="ECO:0000256" key="4">
    <source>
        <dbReference type="PROSITE-ProRule" id="PRU10055"/>
    </source>
</evidence>
<accession>A0A3R5YQE7</accession>
<evidence type="ECO:0000256" key="5">
    <source>
        <dbReference type="RuleBase" id="RU003690"/>
    </source>
</evidence>
<dbReference type="Gene3D" id="3.20.20.80">
    <property type="entry name" value="Glycosidases"/>
    <property type="match status" value="1"/>
</dbReference>
<comment type="similarity">
    <text evidence="1 5">Belongs to the glycosyl hydrolase 1 family.</text>
</comment>
<evidence type="ECO:0000256" key="6">
    <source>
        <dbReference type="RuleBase" id="RU004468"/>
    </source>
</evidence>